<dbReference type="VEuPathDB" id="PiroplasmaDB:BBOV_II000360"/>
<feature type="compositionally biased region" description="Basic residues" evidence="1">
    <location>
        <begin position="123"/>
        <end position="141"/>
    </location>
</feature>
<dbReference type="EMBL" id="AK441540">
    <property type="protein sequence ID" value="BAN65334.1"/>
    <property type="molecule type" value="mRNA"/>
</dbReference>
<accession>S6BGQ6</accession>
<keyword evidence="2" id="KW-0413">Isomerase</keyword>
<gene>
    <name evidence="2" type="primary">BBOV_II000360</name>
</gene>
<dbReference type="AlphaFoldDB" id="S6BGQ6"/>
<dbReference type="GO" id="GO:0016853">
    <property type="term" value="F:isomerase activity"/>
    <property type="evidence" value="ECO:0007669"/>
    <property type="project" value="UniProtKB-KW"/>
</dbReference>
<reference evidence="2" key="1">
    <citation type="journal article" date="2014" name="BMC Genomics">
        <title>The Babesia bovis gene and promoter model: an update from full-length EST analysis.</title>
        <authorList>
            <person name="Yamagishi J."/>
            <person name="Wakaguri H."/>
            <person name="Yokoyama N."/>
            <person name="Yamashita R."/>
            <person name="Suzuki Y."/>
            <person name="Xuan X."/>
            <person name="Igarashi I."/>
        </authorList>
    </citation>
    <scope>NUCLEOTIDE SEQUENCE</scope>
    <source>
        <strain evidence="2">Texas</strain>
    </source>
</reference>
<sequence>MCYNDPPFESIGNKGMGCIDCAHPTCANSADALTLTRCPGDCDGMLILDIINGAPNWKFFCSSCSYKLQFSDITKKVAIITGKECDSCESQLTEVILKDGRKIEGCVFCNESLKQLLVDPPKHTKRHHRPRRRGRRPLRSR</sequence>
<protein>
    <submittedName>
        <fullName evidence="2">DNA topoisomerase, putative</fullName>
    </submittedName>
</protein>
<name>S6BGQ6_BABBO</name>
<organism evidence="2">
    <name type="scientific">Babesia bovis</name>
    <dbReference type="NCBI Taxonomy" id="5865"/>
    <lineage>
        <taxon>Eukaryota</taxon>
        <taxon>Sar</taxon>
        <taxon>Alveolata</taxon>
        <taxon>Apicomplexa</taxon>
        <taxon>Aconoidasida</taxon>
        <taxon>Piroplasmida</taxon>
        <taxon>Babesiidae</taxon>
        <taxon>Babesia</taxon>
    </lineage>
</organism>
<proteinExistence type="evidence at transcript level"/>
<evidence type="ECO:0000313" key="2">
    <source>
        <dbReference type="EMBL" id="BAN65334.1"/>
    </source>
</evidence>
<evidence type="ECO:0000256" key="1">
    <source>
        <dbReference type="SAM" id="MobiDB-lite"/>
    </source>
</evidence>
<feature type="region of interest" description="Disordered" evidence="1">
    <location>
        <begin position="120"/>
        <end position="141"/>
    </location>
</feature>